<dbReference type="PANTHER" id="PTHR47592:SF27">
    <property type="entry name" value="OS08G0421700 PROTEIN"/>
    <property type="match status" value="1"/>
</dbReference>
<comment type="caution">
    <text evidence="2">The sequence shown here is derived from an EMBL/GenBank/DDBJ whole genome shotgun (WGS) entry which is preliminary data.</text>
</comment>
<dbReference type="PANTHER" id="PTHR47592">
    <property type="entry name" value="PBF68 PROTEIN"/>
    <property type="match status" value="1"/>
</dbReference>
<sequence>MATNWHISFVTELNMATTIQSNDWVYDSGATIHVCNDKNLFKDYEIATEGQKVLMRNANTTAILGKGSVEVHFTSGKKLLLTNVLHVPEIRKNLVSAALLCKKGLKVVIESDKLIFTKSVVCL</sequence>
<reference evidence="2" key="2">
    <citation type="journal article" date="2024" name="Plant">
        <title>Genomic evolution and insights into agronomic trait innovations of Sesamum species.</title>
        <authorList>
            <person name="Miao H."/>
            <person name="Wang L."/>
            <person name="Qu L."/>
            <person name="Liu H."/>
            <person name="Sun Y."/>
            <person name="Le M."/>
            <person name="Wang Q."/>
            <person name="Wei S."/>
            <person name="Zheng Y."/>
            <person name="Lin W."/>
            <person name="Duan Y."/>
            <person name="Cao H."/>
            <person name="Xiong S."/>
            <person name="Wang X."/>
            <person name="Wei L."/>
            <person name="Li C."/>
            <person name="Ma Q."/>
            <person name="Ju M."/>
            <person name="Zhao R."/>
            <person name="Li G."/>
            <person name="Mu C."/>
            <person name="Tian Q."/>
            <person name="Mei H."/>
            <person name="Zhang T."/>
            <person name="Gao T."/>
            <person name="Zhang H."/>
        </authorList>
    </citation>
    <scope>NUCLEOTIDE SEQUENCE</scope>
    <source>
        <strain evidence="2">G02</strain>
    </source>
</reference>
<feature type="domain" description="Retrovirus-related Pol polyprotein from transposon TNT 1-94-like beta-barrel" evidence="1">
    <location>
        <begin position="24"/>
        <end position="104"/>
    </location>
</feature>
<dbReference type="EMBL" id="JACGWJ010000017">
    <property type="protein sequence ID" value="KAL0355682.1"/>
    <property type="molecule type" value="Genomic_DNA"/>
</dbReference>
<gene>
    <name evidence="2" type="ORF">Sradi_4015100</name>
</gene>
<evidence type="ECO:0000313" key="2">
    <source>
        <dbReference type="EMBL" id="KAL0355682.1"/>
    </source>
</evidence>
<dbReference type="Pfam" id="PF22936">
    <property type="entry name" value="Pol_BBD"/>
    <property type="match status" value="1"/>
</dbReference>
<organism evidence="2">
    <name type="scientific">Sesamum radiatum</name>
    <name type="common">Black benniseed</name>
    <dbReference type="NCBI Taxonomy" id="300843"/>
    <lineage>
        <taxon>Eukaryota</taxon>
        <taxon>Viridiplantae</taxon>
        <taxon>Streptophyta</taxon>
        <taxon>Embryophyta</taxon>
        <taxon>Tracheophyta</taxon>
        <taxon>Spermatophyta</taxon>
        <taxon>Magnoliopsida</taxon>
        <taxon>eudicotyledons</taxon>
        <taxon>Gunneridae</taxon>
        <taxon>Pentapetalae</taxon>
        <taxon>asterids</taxon>
        <taxon>lamiids</taxon>
        <taxon>Lamiales</taxon>
        <taxon>Pedaliaceae</taxon>
        <taxon>Sesamum</taxon>
    </lineage>
</organism>
<name>A0AAW2PHH8_SESRA</name>
<dbReference type="AlphaFoldDB" id="A0AAW2PHH8"/>
<dbReference type="InterPro" id="IPR054722">
    <property type="entry name" value="PolX-like_BBD"/>
</dbReference>
<accession>A0AAW2PHH8</accession>
<reference evidence="2" key="1">
    <citation type="submission" date="2020-06" db="EMBL/GenBank/DDBJ databases">
        <authorList>
            <person name="Li T."/>
            <person name="Hu X."/>
            <person name="Zhang T."/>
            <person name="Song X."/>
            <person name="Zhang H."/>
            <person name="Dai N."/>
            <person name="Sheng W."/>
            <person name="Hou X."/>
            <person name="Wei L."/>
        </authorList>
    </citation>
    <scope>NUCLEOTIDE SEQUENCE</scope>
    <source>
        <strain evidence="2">G02</strain>
        <tissue evidence="2">Leaf</tissue>
    </source>
</reference>
<proteinExistence type="predicted"/>
<evidence type="ECO:0000259" key="1">
    <source>
        <dbReference type="Pfam" id="PF22936"/>
    </source>
</evidence>
<protein>
    <recommendedName>
        <fullName evidence="1">Retrovirus-related Pol polyprotein from transposon TNT 1-94-like beta-barrel domain-containing protein</fullName>
    </recommendedName>
</protein>